<feature type="region of interest" description="Disordered" evidence="6">
    <location>
        <begin position="887"/>
        <end position="948"/>
    </location>
</feature>
<evidence type="ECO:0000259" key="9">
    <source>
        <dbReference type="PROSITE" id="PS51156"/>
    </source>
</evidence>
<evidence type="ECO:0000313" key="11">
    <source>
        <dbReference type="EMBL" id="KAH7035037.1"/>
    </source>
</evidence>
<keyword evidence="12" id="KW-1185">Reference proteome</keyword>
<dbReference type="InterPro" id="IPR034732">
    <property type="entry name" value="EPHD"/>
</dbReference>
<evidence type="ECO:0000256" key="6">
    <source>
        <dbReference type="SAM" id="MobiDB-lite"/>
    </source>
</evidence>
<dbReference type="GO" id="GO:0048189">
    <property type="term" value="C:Lid2 complex"/>
    <property type="evidence" value="ECO:0007669"/>
    <property type="project" value="TreeGrafter"/>
</dbReference>
<dbReference type="InterPro" id="IPR029617">
    <property type="entry name" value="Snt2"/>
</dbReference>
<dbReference type="Pfam" id="PF13832">
    <property type="entry name" value="zf-HC5HC2H_2"/>
    <property type="match status" value="1"/>
</dbReference>
<dbReference type="GO" id="GO:0004842">
    <property type="term" value="F:ubiquitin-protein transferase activity"/>
    <property type="evidence" value="ECO:0007669"/>
    <property type="project" value="TreeGrafter"/>
</dbReference>
<dbReference type="Pfam" id="PF01426">
    <property type="entry name" value="BAH"/>
    <property type="match status" value="1"/>
</dbReference>
<dbReference type="InterPro" id="IPR011011">
    <property type="entry name" value="Znf_FYVE_PHD"/>
</dbReference>
<feature type="compositionally biased region" description="Basic and acidic residues" evidence="6">
    <location>
        <begin position="90"/>
        <end position="100"/>
    </location>
</feature>
<feature type="compositionally biased region" description="Polar residues" evidence="6">
    <location>
        <begin position="887"/>
        <end position="902"/>
    </location>
</feature>
<evidence type="ECO:0000259" key="7">
    <source>
        <dbReference type="PROSITE" id="PS50016"/>
    </source>
</evidence>
<feature type="region of interest" description="Disordered" evidence="6">
    <location>
        <begin position="1"/>
        <end position="209"/>
    </location>
</feature>
<dbReference type="PANTHER" id="PTHR47672:SF1">
    <property type="entry name" value="E3 UBIQUITIN-PROTEIN LIGASE SNT2"/>
    <property type="match status" value="1"/>
</dbReference>
<feature type="domain" description="PHD-type" evidence="10">
    <location>
        <begin position="1064"/>
        <end position="1193"/>
    </location>
</feature>
<feature type="region of interest" description="Disordered" evidence="6">
    <location>
        <begin position="444"/>
        <end position="484"/>
    </location>
</feature>
<comment type="caution">
    <text evidence="11">The sequence shown here is derived from an EMBL/GenBank/DDBJ whole genome shotgun (WGS) entry which is preliminary data.</text>
</comment>
<dbReference type="GeneID" id="70193036"/>
<feature type="region of interest" description="Disordered" evidence="6">
    <location>
        <begin position="1254"/>
        <end position="1288"/>
    </location>
</feature>
<feature type="compositionally biased region" description="Basic and acidic residues" evidence="6">
    <location>
        <begin position="1038"/>
        <end position="1067"/>
    </location>
</feature>
<feature type="compositionally biased region" description="Low complexity" evidence="6">
    <location>
        <begin position="31"/>
        <end position="45"/>
    </location>
</feature>
<dbReference type="SUPFAM" id="SSF57903">
    <property type="entry name" value="FYVE/PHD zinc finger"/>
    <property type="match status" value="2"/>
</dbReference>
<feature type="domain" description="BAH" evidence="8">
    <location>
        <begin position="232"/>
        <end position="350"/>
    </location>
</feature>
<feature type="domain" description="PHD-type" evidence="7">
    <location>
        <begin position="387"/>
        <end position="439"/>
    </location>
</feature>
<evidence type="ECO:0000256" key="5">
    <source>
        <dbReference type="PROSITE-ProRule" id="PRU00146"/>
    </source>
</evidence>
<dbReference type="SMART" id="SM01189">
    <property type="entry name" value="ELM2"/>
    <property type="match status" value="1"/>
</dbReference>
<dbReference type="RefSeq" id="XP_046015130.1">
    <property type="nucleotide sequence ID" value="XM_046163490.1"/>
</dbReference>
<dbReference type="Pfam" id="PF00628">
    <property type="entry name" value="PHD"/>
    <property type="match status" value="1"/>
</dbReference>
<evidence type="ECO:0000259" key="8">
    <source>
        <dbReference type="PROSITE" id="PS51038"/>
    </source>
</evidence>
<name>A0A9P8YDQ9_9PEZI</name>
<dbReference type="InterPro" id="IPR001965">
    <property type="entry name" value="Znf_PHD"/>
</dbReference>
<feature type="region of interest" description="Disordered" evidence="6">
    <location>
        <begin position="1461"/>
        <end position="1640"/>
    </location>
</feature>
<evidence type="ECO:0000256" key="4">
    <source>
        <dbReference type="ARBA" id="ARBA00023242"/>
    </source>
</evidence>
<protein>
    <submittedName>
        <fullName evidence="11">Uncharacterized protein</fullName>
    </submittedName>
</protein>
<dbReference type="PANTHER" id="PTHR47672">
    <property type="entry name" value="E3 UBIQUITIN-PROTEIN LIGASE SNT2"/>
    <property type="match status" value="1"/>
</dbReference>
<dbReference type="CDD" id="cd15571">
    <property type="entry name" value="ePHD"/>
    <property type="match status" value="1"/>
</dbReference>
<dbReference type="GO" id="GO:0003682">
    <property type="term" value="F:chromatin binding"/>
    <property type="evidence" value="ECO:0007669"/>
    <property type="project" value="InterPro"/>
</dbReference>
<dbReference type="PROSITE" id="PS51156">
    <property type="entry name" value="ELM2"/>
    <property type="match status" value="1"/>
</dbReference>
<dbReference type="InterPro" id="IPR013083">
    <property type="entry name" value="Znf_RING/FYVE/PHD"/>
</dbReference>
<reference evidence="11" key="1">
    <citation type="journal article" date="2021" name="Nat. Commun.">
        <title>Genetic determinants of endophytism in the Arabidopsis root mycobiome.</title>
        <authorList>
            <person name="Mesny F."/>
            <person name="Miyauchi S."/>
            <person name="Thiergart T."/>
            <person name="Pickel B."/>
            <person name="Atanasova L."/>
            <person name="Karlsson M."/>
            <person name="Huettel B."/>
            <person name="Barry K.W."/>
            <person name="Haridas S."/>
            <person name="Chen C."/>
            <person name="Bauer D."/>
            <person name="Andreopoulos W."/>
            <person name="Pangilinan J."/>
            <person name="LaButti K."/>
            <person name="Riley R."/>
            <person name="Lipzen A."/>
            <person name="Clum A."/>
            <person name="Drula E."/>
            <person name="Henrissat B."/>
            <person name="Kohler A."/>
            <person name="Grigoriev I.V."/>
            <person name="Martin F.M."/>
            <person name="Hacquard S."/>
        </authorList>
    </citation>
    <scope>NUCLEOTIDE SEQUENCE</scope>
    <source>
        <strain evidence="11">MPI-CAGE-CH-0230</strain>
    </source>
</reference>
<dbReference type="PROSITE" id="PS51038">
    <property type="entry name" value="BAH"/>
    <property type="match status" value="1"/>
</dbReference>
<dbReference type="FunFam" id="2.30.30.490:FF:000018">
    <property type="entry name" value="Lid2 complex component snt2"/>
    <property type="match status" value="1"/>
</dbReference>
<dbReference type="InterPro" id="IPR000949">
    <property type="entry name" value="ELM2_dom"/>
</dbReference>
<keyword evidence="4" id="KW-0539">Nucleus</keyword>
<dbReference type="SMART" id="SM00439">
    <property type="entry name" value="BAH"/>
    <property type="match status" value="1"/>
</dbReference>
<dbReference type="PROSITE" id="PS50016">
    <property type="entry name" value="ZF_PHD_2"/>
    <property type="match status" value="2"/>
</dbReference>
<dbReference type="InterPro" id="IPR019787">
    <property type="entry name" value="Znf_PHD-finger"/>
</dbReference>
<feature type="compositionally biased region" description="Low complexity" evidence="6">
    <location>
        <begin position="184"/>
        <end position="197"/>
    </location>
</feature>
<accession>A0A9P8YDQ9</accession>
<organism evidence="11 12">
    <name type="scientific">Microdochium trichocladiopsis</name>
    <dbReference type="NCBI Taxonomy" id="1682393"/>
    <lineage>
        <taxon>Eukaryota</taxon>
        <taxon>Fungi</taxon>
        <taxon>Dikarya</taxon>
        <taxon>Ascomycota</taxon>
        <taxon>Pezizomycotina</taxon>
        <taxon>Sordariomycetes</taxon>
        <taxon>Xylariomycetidae</taxon>
        <taxon>Xylariales</taxon>
        <taxon>Microdochiaceae</taxon>
        <taxon>Microdochium</taxon>
    </lineage>
</organism>
<evidence type="ECO:0000313" key="12">
    <source>
        <dbReference type="Proteomes" id="UP000756346"/>
    </source>
</evidence>
<dbReference type="Pfam" id="PF13831">
    <property type="entry name" value="PHD_2"/>
    <property type="match status" value="1"/>
</dbReference>
<keyword evidence="3" id="KW-0862">Zinc</keyword>
<dbReference type="GO" id="GO:0008270">
    <property type="term" value="F:zinc ion binding"/>
    <property type="evidence" value="ECO:0007669"/>
    <property type="project" value="UniProtKB-KW"/>
</dbReference>
<sequence length="1640" mass="179674">MPLKSQSNGMSEDLAASSAAKDSPDPGVTQPPSHASSPGAASQAPTAHDASKDLDALSGPSPYGTRSRNRGQARPNYAEDSMDIDMYDAVSDKKDDDSKKTSRQVSSSASAVPDAPRPTATSTRKSLLGDDKANGSQTPSVNGSSTPSNVATPAASGNVKKRKAAQSNGNTAQASAQGAPNATGGSASSRRGGAQSSVPAKPTGGYRESNMLTFDDCGGKTKHGVLVADDGTSIAQNDHVYLVCEPPGEPYYLGRIMEFLHAQNDRTKPVEALRINWFYRPKDIGKKVNDTRLLFASMHSDVSPLTSLRGKCQVRHKAEIANLDEYRQTPDCFWFEKLYDRYIQKHYEVVPTFQIVNVPERVKKVLDERWKYILVEQGKSKEFTSAAKLCKKCGGYCARDNSVDCANCNKTYHMQCVSPPLLKKPSRGFAWSCAACARAQERKLEARHTNGSHPDVEEEEPVDEEDDGAATGRTTPGDAEDLHPAATPEQVYQASLWQYRYLGTHCKPEDALDYDDRIYPRAGSRLGPKHQAYVPVWPGRPVQLVRPPDNRRGGNKNKHIAKDLVPSLEDLNFSRDNRPKWVQDAPAGYVARGEDLPNDYPNNTAKLLWKPPSEVDSMIEDEAIDKFMSDAQSKIPALGLPERSTNLMDVARDLLFENDFDTAAALRKLPKVDRADFREPDLSSNELKKFEEAVGKFGSELLSITRATKPVKYGRIVRFYYVWKKSERGKQIWGNYPGRKGKKEAKKAAVTAENKLQDDVADDRDDSAFDTDKAVKHSRNFMCRFCNTKSSRQWRRAPNTGSAVIIENGTKSKDKGMQYIAALCRRCAELWRRYAIQWEDIDDLSKRVAAAGPKSFKRKIDEDLLKELLSGEELMNLTVYDSTTAVPAQTRSAPSSVATNGTEAPPRKKLKTTIERDPSEKRDSEPSTGPQRKKDKAVEKPAPPPAPVVPKARILPCAVCGELDGPEDANYLSCKECRLTVHRRCYGVTENRVSTKWTCDMCINDKNPQVAIHYKCVLCPVDDTDYDAVHGSKLTGKKKSEKEKDKDRSEREAAQKAVDYWRQKQQDMGRPIKPREPLKRTADNNWVHVTCATFTPEVKFGNARALGPSEGIPSIPRAKYEEICKICKCKDGACVACHQCRAPVHVECAHQDGYLLGFEVTPVKGSRRDQHNIVTINGETGFMSAAIWCKEHFPVKTVVHSMHEIVAQPESEGPEPALPLNALQLYVHNYKQADLTLTGTVRKANLITQALKNPATAPVANTSRRQSTTVASSQRASSTDHQVDSATSVSQEGEKVCITCGIDVSLKWWPIGKDQEKALVNGHMDTLGSEAQKFVAQRGYRCHKCKKTNRQPAPHVPPSQPAALPAPMDVEPLIEPTRATSALHTALASPPAHVTHAVNRMSDLGSPWANRPPAVQAPAAHVPLPPVAAPPIHMPTGGPPSTMPLAMPHPGPSPMIPPAMPSAPHHQYGPPSTAYGDWHRSPPAPQMNGPPLSGSMQHNHLRDLRPPPIAPMSHHPGSSLHGQPLLNGIPHSPPRRAPQPPLPGGPSYMSPYHHHTPSSMHSLTSGGPPPPLRPSDHSFSQGLLPQRASFTTPHASPPLSRDPRPLSRDPNHSNSSVPRPNDGRPASGASASPSLRNLLS</sequence>
<dbReference type="Gene3D" id="3.30.40.10">
    <property type="entry name" value="Zinc/RING finger domain, C3HC4 (zinc finger)"/>
    <property type="match status" value="2"/>
</dbReference>
<feature type="compositionally biased region" description="Polar residues" evidence="6">
    <location>
        <begin position="1577"/>
        <end position="1594"/>
    </location>
</feature>
<feature type="domain" description="PHD-type" evidence="7">
    <location>
        <begin position="954"/>
        <end position="1005"/>
    </location>
</feature>
<feature type="compositionally biased region" description="Polar residues" evidence="6">
    <location>
        <begin position="1259"/>
        <end position="1288"/>
    </location>
</feature>
<feature type="compositionally biased region" description="Polar residues" evidence="6">
    <location>
        <begin position="1"/>
        <end position="10"/>
    </location>
</feature>
<feature type="compositionally biased region" description="Basic and acidic residues" evidence="6">
    <location>
        <begin position="1601"/>
        <end position="1611"/>
    </location>
</feature>
<dbReference type="Gene3D" id="2.30.30.490">
    <property type="match status" value="1"/>
</dbReference>
<keyword evidence="1" id="KW-0479">Metal-binding</keyword>
<dbReference type="InterPro" id="IPR001025">
    <property type="entry name" value="BAH_dom"/>
</dbReference>
<feature type="compositionally biased region" description="Basic and acidic residues" evidence="6">
    <location>
        <begin position="912"/>
        <end position="925"/>
    </location>
</feature>
<feature type="compositionally biased region" description="Polar residues" evidence="6">
    <location>
        <begin position="134"/>
        <end position="151"/>
    </location>
</feature>
<feature type="region of interest" description="Disordered" evidence="6">
    <location>
        <begin position="1035"/>
        <end position="1078"/>
    </location>
</feature>
<feature type="domain" description="ELM2" evidence="9">
    <location>
        <begin position="522"/>
        <end position="673"/>
    </location>
</feature>
<dbReference type="Gene3D" id="1.10.10.60">
    <property type="entry name" value="Homeodomain-like"/>
    <property type="match status" value="1"/>
</dbReference>
<evidence type="ECO:0000256" key="2">
    <source>
        <dbReference type="ARBA" id="ARBA00022771"/>
    </source>
</evidence>
<dbReference type="OrthoDB" id="336088at2759"/>
<feature type="compositionally biased region" description="Pro residues" evidence="6">
    <location>
        <begin position="1531"/>
        <end position="1544"/>
    </location>
</feature>
<feature type="compositionally biased region" description="Acidic residues" evidence="6">
    <location>
        <begin position="456"/>
        <end position="468"/>
    </location>
</feature>
<evidence type="ECO:0000256" key="1">
    <source>
        <dbReference type="ARBA" id="ARBA00022723"/>
    </source>
</evidence>
<feature type="compositionally biased region" description="Low complexity" evidence="6">
    <location>
        <begin position="1625"/>
        <end position="1634"/>
    </location>
</feature>
<feature type="compositionally biased region" description="Polar residues" evidence="6">
    <location>
        <begin position="165"/>
        <end position="180"/>
    </location>
</feature>
<dbReference type="GO" id="GO:0036205">
    <property type="term" value="P:histone catabolic process"/>
    <property type="evidence" value="ECO:0007669"/>
    <property type="project" value="TreeGrafter"/>
</dbReference>
<evidence type="ECO:0000256" key="3">
    <source>
        <dbReference type="ARBA" id="ARBA00022833"/>
    </source>
</evidence>
<dbReference type="Proteomes" id="UP000756346">
    <property type="component" value="Unassembled WGS sequence"/>
</dbReference>
<dbReference type="InterPro" id="IPR043151">
    <property type="entry name" value="BAH_sf"/>
</dbReference>
<dbReference type="PROSITE" id="PS51805">
    <property type="entry name" value="EPHD"/>
    <property type="match status" value="1"/>
</dbReference>
<gene>
    <name evidence="11" type="ORF">B0I36DRAFT_87152</name>
</gene>
<dbReference type="SMART" id="SM00249">
    <property type="entry name" value="PHD"/>
    <property type="match status" value="3"/>
</dbReference>
<dbReference type="EMBL" id="JAGTJQ010000003">
    <property type="protein sequence ID" value="KAH7035037.1"/>
    <property type="molecule type" value="Genomic_DNA"/>
</dbReference>
<dbReference type="CDD" id="cd15497">
    <property type="entry name" value="PHD1_Snt2p_like"/>
    <property type="match status" value="1"/>
</dbReference>
<keyword evidence="2 5" id="KW-0863">Zinc-finger</keyword>
<proteinExistence type="predicted"/>
<evidence type="ECO:0000259" key="10">
    <source>
        <dbReference type="PROSITE" id="PS51805"/>
    </source>
</evidence>